<protein>
    <submittedName>
        <fullName evidence="1">Uncharacterized protein</fullName>
    </submittedName>
</protein>
<dbReference type="OrthoDB" id="3262729at2759"/>
<evidence type="ECO:0000313" key="1">
    <source>
        <dbReference type="EMBL" id="TFK99613.1"/>
    </source>
</evidence>
<dbReference type="Proteomes" id="UP000305067">
    <property type="component" value="Unassembled WGS sequence"/>
</dbReference>
<sequence length="118" mass="13619">ESNWVPSTVLHLLHQGSSHCKTSRVHFHLSWPIWLPKHQDWLLHKHLMQKIQRFQHKCGLLMRPPYKAGVLPCEIIERASNPGKTIDEAAVEVGEPQERANVSEIFGGRLVANCFYLY</sequence>
<proteinExistence type="predicted"/>
<accession>A0A5C3QMK9</accession>
<gene>
    <name evidence="1" type="ORF">BDV98DRAFT_510190</name>
</gene>
<dbReference type="AlphaFoldDB" id="A0A5C3QMK9"/>
<evidence type="ECO:0000313" key="2">
    <source>
        <dbReference type="Proteomes" id="UP000305067"/>
    </source>
</evidence>
<feature type="non-terminal residue" evidence="1">
    <location>
        <position position="1"/>
    </location>
</feature>
<organism evidence="1 2">
    <name type="scientific">Pterulicium gracile</name>
    <dbReference type="NCBI Taxonomy" id="1884261"/>
    <lineage>
        <taxon>Eukaryota</taxon>
        <taxon>Fungi</taxon>
        <taxon>Dikarya</taxon>
        <taxon>Basidiomycota</taxon>
        <taxon>Agaricomycotina</taxon>
        <taxon>Agaricomycetes</taxon>
        <taxon>Agaricomycetidae</taxon>
        <taxon>Agaricales</taxon>
        <taxon>Pleurotineae</taxon>
        <taxon>Pterulaceae</taxon>
        <taxon>Pterulicium</taxon>
    </lineage>
</organism>
<name>A0A5C3QMK9_9AGAR</name>
<reference evidence="1 2" key="1">
    <citation type="journal article" date="2019" name="Nat. Ecol. Evol.">
        <title>Megaphylogeny resolves global patterns of mushroom evolution.</title>
        <authorList>
            <person name="Varga T."/>
            <person name="Krizsan K."/>
            <person name="Foldi C."/>
            <person name="Dima B."/>
            <person name="Sanchez-Garcia M."/>
            <person name="Sanchez-Ramirez S."/>
            <person name="Szollosi G.J."/>
            <person name="Szarkandi J.G."/>
            <person name="Papp V."/>
            <person name="Albert L."/>
            <person name="Andreopoulos W."/>
            <person name="Angelini C."/>
            <person name="Antonin V."/>
            <person name="Barry K.W."/>
            <person name="Bougher N.L."/>
            <person name="Buchanan P."/>
            <person name="Buyck B."/>
            <person name="Bense V."/>
            <person name="Catcheside P."/>
            <person name="Chovatia M."/>
            <person name="Cooper J."/>
            <person name="Damon W."/>
            <person name="Desjardin D."/>
            <person name="Finy P."/>
            <person name="Geml J."/>
            <person name="Haridas S."/>
            <person name="Hughes K."/>
            <person name="Justo A."/>
            <person name="Karasinski D."/>
            <person name="Kautmanova I."/>
            <person name="Kiss B."/>
            <person name="Kocsube S."/>
            <person name="Kotiranta H."/>
            <person name="LaButti K.M."/>
            <person name="Lechner B.E."/>
            <person name="Liimatainen K."/>
            <person name="Lipzen A."/>
            <person name="Lukacs Z."/>
            <person name="Mihaltcheva S."/>
            <person name="Morgado L.N."/>
            <person name="Niskanen T."/>
            <person name="Noordeloos M.E."/>
            <person name="Ohm R.A."/>
            <person name="Ortiz-Santana B."/>
            <person name="Ovrebo C."/>
            <person name="Racz N."/>
            <person name="Riley R."/>
            <person name="Savchenko A."/>
            <person name="Shiryaev A."/>
            <person name="Soop K."/>
            <person name="Spirin V."/>
            <person name="Szebenyi C."/>
            <person name="Tomsovsky M."/>
            <person name="Tulloss R.E."/>
            <person name="Uehling J."/>
            <person name="Grigoriev I.V."/>
            <person name="Vagvolgyi C."/>
            <person name="Papp T."/>
            <person name="Martin F.M."/>
            <person name="Miettinen O."/>
            <person name="Hibbett D.S."/>
            <person name="Nagy L.G."/>
        </authorList>
    </citation>
    <scope>NUCLEOTIDE SEQUENCE [LARGE SCALE GENOMIC DNA]</scope>
    <source>
        <strain evidence="1 2">CBS 309.79</strain>
    </source>
</reference>
<dbReference type="EMBL" id="ML178832">
    <property type="protein sequence ID" value="TFK99613.1"/>
    <property type="molecule type" value="Genomic_DNA"/>
</dbReference>
<keyword evidence="2" id="KW-1185">Reference proteome</keyword>